<gene>
    <name evidence="8" type="ORF">G5B42_04480</name>
</gene>
<dbReference type="Gene3D" id="3.10.290.10">
    <property type="entry name" value="RNA-binding S4 domain"/>
    <property type="match status" value="1"/>
</dbReference>
<keyword evidence="9" id="KW-1185">Reference proteome</keyword>
<evidence type="ECO:0000313" key="9">
    <source>
        <dbReference type="Proteomes" id="UP000657177"/>
    </source>
</evidence>
<dbReference type="GO" id="GO:0120159">
    <property type="term" value="F:rRNA pseudouridine synthase activity"/>
    <property type="evidence" value="ECO:0007669"/>
    <property type="project" value="UniProtKB-ARBA"/>
</dbReference>
<dbReference type="PANTHER" id="PTHR21600">
    <property type="entry name" value="MITOCHONDRIAL RNA PSEUDOURIDINE SYNTHASE"/>
    <property type="match status" value="1"/>
</dbReference>
<dbReference type="SMART" id="SM00363">
    <property type="entry name" value="S4"/>
    <property type="match status" value="1"/>
</dbReference>
<dbReference type="CDD" id="cd00165">
    <property type="entry name" value="S4"/>
    <property type="match status" value="1"/>
</dbReference>
<dbReference type="CDD" id="cd02869">
    <property type="entry name" value="PseudoU_synth_RluA_like"/>
    <property type="match status" value="1"/>
</dbReference>
<keyword evidence="3 6" id="KW-0413">Isomerase</keyword>
<evidence type="ECO:0000313" key="8">
    <source>
        <dbReference type="EMBL" id="MBA2132800.1"/>
    </source>
</evidence>
<dbReference type="Pfam" id="PF00849">
    <property type="entry name" value="PseudoU_synth_2"/>
    <property type="match status" value="1"/>
</dbReference>
<dbReference type="GO" id="GO:0003723">
    <property type="term" value="F:RNA binding"/>
    <property type="evidence" value="ECO:0007669"/>
    <property type="project" value="UniProtKB-KW"/>
</dbReference>
<comment type="function">
    <text evidence="6">Responsible for synthesis of pseudouridine from uracil.</text>
</comment>
<protein>
    <recommendedName>
        <fullName evidence="6">Pseudouridine synthase</fullName>
        <ecNumber evidence="6">5.4.99.-</ecNumber>
    </recommendedName>
</protein>
<comment type="caution">
    <text evidence="8">The sequence shown here is derived from an EMBL/GenBank/DDBJ whole genome shotgun (WGS) entry which is preliminary data.</text>
</comment>
<dbReference type="EC" id="5.4.99.-" evidence="6"/>
<feature type="domain" description="RNA-binding S4" evidence="7">
    <location>
        <begin position="18"/>
        <end position="82"/>
    </location>
</feature>
<evidence type="ECO:0000256" key="1">
    <source>
        <dbReference type="ARBA" id="ARBA00000073"/>
    </source>
</evidence>
<organism evidence="8 9">
    <name type="scientific">Capillibacterium thermochitinicola</name>
    <dbReference type="NCBI Taxonomy" id="2699427"/>
    <lineage>
        <taxon>Bacteria</taxon>
        <taxon>Bacillati</taxon>
        <taxon>Bacillota</taxon>
        <taxon>Capillibacterium</taxon>
    </lineage>
</organism>
<dbReference type="InterPro" id="IPR036986">
    <property type="entry name" value="S4_RNA-bd_sf"/>
</dbReference>
<dbReference type="Proteomes" id="UP000657177">
    <property type="component" value="Unassembled WGS sequence"/>
</dbReference>
<accession>A0A8J6LI37</accession>
<evidence type="ECO:0000259" key="7">
    <source>
        <dbReference type="SMART" id="SM00363"/>
    </source>
</evidence>
<keyword evidence="5" id="KW-0694">RNA-binding</keyword>
<dbReference type="PROSITE" id="PS01129">
    <property type="entry name" value="PSI_RLU"/>
    <property type="match status" value="1"/>
</dbReference>
<proteinExistence type="inferred from homology"/>
<evidence type="ECO:0000256" key="5">
    <source>
        <dbReference type="PROSITE-ProRule" id="PRU00182"/>
    </source>
</evidence>
<evidence type="ECO:0000256" key="4">
    <source>
        <dbReference type="PIRSR" id="PIRSR606225-1"/>
    </source>
</evidence>
<evidence type="ECO:0000256" key="2">
    <source>
        <dbReference type="ARBA" id="ARBA00010876"/>
    </source>
</evidence>
<sequence length="321" mass="35093">MSVVPLLRFTISPEEEGIRVDTFLAQVEQIPSRAFAQKLLKNGKVKLESLPVKPSYRLQPGDVIEVELEEPKPLTVEAEDLPLMILYEDGDLIVVNKPRGMVVHPAAGNPRGTLVNALLKHCRDLSGIGGVLRPGIVHRLDKDTTGVLVVAKNDFTHLGLAAQLKTRQMSRIYLALVHGALPAVEGEINAPIGRHPVHRKKMAVVPQGKPAHTSYRVLAAFGPYTLVRVRLHTGRTHQIRVHFHHIGHPVAGDPVYGKGKEPFAIGGQALHAAGIRFIHPRTGQEIKVAAPLPADLEAAIRYCCARWGPKKNGIILDPFSD</sequence>
<evidence type="ECO:0000256" key="3">
    <source>
        <dbReference type="ARBA" id="ARBA00023235"/>
    </source>
</evidence>
<dbReference type="InterPro" id="IPR006224">
    <property type="entry name" value="PsdUridine_synth_RluA-like_CS"/>
</dbReference>
<dbReference type="AlphaFoldDB" id="A0A8J6LI37"/>
<dbReference type="SUPFAM" id="SSF55120">
    <property type="entry name" value="Pseudouridine synthase"/>
    <property type="match status" value="1"/>
</dbReference>
<dbReference type="SUPFAM" id="SSF55174">
    <property type="entry name" value="Alpha-L RNA-binding motif"/>
    <property type="match status" value="1"/>
</dbReference>
<dbReference type="NCBIfam" id="TIGR00005">
    <property type="entry name" value="rluA_subfam"/>
    <property type="match status" value="1"/>
</dbReference>
<dbReference type="Pfam" id="PF01479">
    <property type="entry name" value="S4"/>
    <property type="match status" value="1"/>
</dbReference>
<dbReference type="InterPro" id="IPR050188">
    <property type="entry name" value="RluA_PseudoU_synthase"/>
</dbReference>
<feature type="active site" evidence="4">
    <location>
        <position position="141"/>
    </location>
</feature>
<dbReference type="PANTHER" id="PTHR21600:SF44">
    <property type="entry name" value="RIBOSOMAL LARGE SUBUNIT PSEUDOURIDINE SYNTHASE D"/>
    <property type="match status" value="1"/>
</dbReference>
<reference evidence="8" key="1">
    <citation type="submission" date="2020-06" db="EMBL/GenBank/DDBJ databases">
        <title>Novel chitinolytic bacterium.</title>
        <authorList>
            <person name="Ungkulpasvich U."/>
            <person name="Kosugi A."/>
            <person name="Uke A."/>
        </authorList>
    </citation>
    <scope>NUCLEOTIDE SEQUENCE</scope>
    <source>
        <strain evidence="8">UUS1-1</strain>
    </source>
</reference>
<dbReference type="InterPro" id="IPR002942">
    <property type="entry name" value="S4_RNA-bd"/>
</dbReference>
<dbReference type="PROSITE" id="PS50889">
    <property type="entry name" value="S4"/>
    <property type="match status" value="1"/>
</dbReference>
<comment type="catalytic activity">
    <reaction evidence="1 6">
        <text>a uridine in RNA = a pseudouridine in RNA</text>
        <dbReference type="Rhea" id="RHEA:48348"/>
        <dbReference type="Rhea" id="RHEA-COMP:12068"/>
        <dbReference type="Rhea" id="RHEA-COMP:12069"/>
        <dbReference type="ChEBI" id="CHEBI:65314"/>
        <dbReference type="ChEBI" id="CHEBI:65315"/>
    </reaction>
</comment>
<name>A0A8J6LI37_9FIRM</name>
<evidence type="ECO:0000256" key="6">
    <source>
        <dbReference type="RuleBase" id="RU362028"/>
    </source>
</evidence>
<dbReference type="InterPro" id="IPR006145">
    <property type="entry name" value="PsdUridine_synth_RsuA/RluA"/>
</dbReference>
<dbReference type="GO" id="GO:0000455">
    <property type="term" value="P:enzyme-directed rRNA pseudouridine synthesis"/>
    <property type="evidence" value="ECO:0007669"/>
    <property type="project" value="UniProtKB-ARBA"/>
</dbReference>
<dbReference type="Gene3D" id="3.30.2350.10">
    <property type="entry name" value="Pseudouridine synthase"/>
    <property type="match status" value="1"/>
</dbReference>
<dbReference type="RefSeq" id="WP_181339253.1">
    <property type="nucleotide sequence ID" value="NZ_JAAKDE010000008.1"/>
</dbReference>
<dbReference type="EMBL" id="JAAKDE010000008">
    <property type="protein sequence ID" value="MBA2132800.1"/>
    <property type="molecule type" value="Genomic_DNA"/>
</dbReference>
<dbReference type="InterPro" id="IPR020103">
    <property type="entry name" value="PsdUridine_synth_cat_dom_sf"/>
</dbReference>
<dbReference type="InterPro" id="IPR006225">
    <property type="entry name" value="PsdUridine_synth_RluC/D"/>
</dbReference>
<comment type="similarity">
    <text evidence="2 6">Belongs to the pseudouridine synthase RluA family.</text>
</comment>